<keyword evidence="3" id="KW-1185">Reference proteome</keyword>
<name>A0A834HSV5_RHYFE</name>
<gene>
    <name evidence="2" type="ORF">GWI33_019412</name>
</gene>
<evidence type="ECO:0000313" key="3">
    <source>
        <dbReference type="Proteomes" id="UP000625711"/>
    </source>
</evidence>
<protein>
    <submittedName>
        <fullName evidence="2">Uncharacterized protein</fullName>
    </submittedName>
</protein>
<evidence type="ECO:0000256" key="1">
    <source>
        <dbReference type="SAM" id="MobiDB-lite"/>
    </source>
</evidence>
<accession>A0A834HSV5</accession>
<dbReference type="AlphaFoldDB" id="A0A834HSV5"/>
<proteinExistence type="predicted"/>
<evidence type="ECO:0000313" key="2">
    <source>
        <dbReference type="EMBL" id="KAF7267339.1"/>
    </source>
</evidence>
<dbReference type="EMBL" id="JAACXV010014434">
    <property type="protein sequence ID" value="KAF7267339.1"/>
    <property type="molecule type" value="Genomic_DNA"/>
</dbReference>
<organism evidence="2 3">
    <name type="scientific">Rhynchophorus ferrugineus</name>
    <name type="common">Red palm weevil</name>
    <name type="synonym">Curculio ferrugineus</name>
    <dbReference type="NCBI Taxonomy" id="354439"/>
    <lineage>
        <taxon>Eukaryota</taxon>
        <taxon>Metazoa</taxon>
        <taxon>Ecdysozoa</taxon>
        <taxon>Arthropoda</taxon>
        <taxon>Hexapoda</taxon>
        <taxon>Insecta</taxon>
        <taxon>Pterygota</taxon>
        <taxon>Neoptera</taxon>
        <taxon>Endopterygota</taxon>
        <taxon>Coleoptera</taxon>
        <taxon>Polyphaga</taxon>
        <taxon>Cucujiformia</taxon>
        <taxon>Curculionidae</taxon>
        <taxon>Dryophthorinae</taxon>
        <taxon>Rhynchophorus</taxon>
    </lineage>
</organism>
<dbReference type="Proteomes" id="UP000625711">
    <property type="component" value="Unassembled WGS sequence"/>
</dbReference>
<feature type="region of interest" description="Disordered" evidence="1">
    <location>
        <begin position="46"/>
        <end position="69"/>
    </location>
</feature>
<comment type="caution">
    <text evidence="2">The sequence shown here is derived from an EMBL/GenBank/DDBJ whole genome shotgun (WGS) entry which is preliminary data.</text>
</comment>
<sequence length="69" mass="7846">MRFSGEKHAIGNLVKKATLMRHATDETEPTRHDTRDALRFSEFDTTGLRRISETQQSSFGEPPRALTLT</sequence>
<reference evidence="2" key="1">
    <citation type="submission" date="2020-08" db="EMBL/GenBank/DDBJ databases">
        <title>Genome sequencing and assembly of the red palm weevil Rhynchophorus ferrugineus.</title>
        <authorList>
            <person name="Dias G.B."/>
            <person name="Bergman C.M."/>
            <person name="Manee M."/>
        </authorList>
    </citation>
    <scope>NUCLEOTIDE SEQUENCE</scope>
    <source>
        <strain evidence="2">AA-2017</strain>
        <tissue evidence="2">Whole larva</tissue>
    </source>
</reference>